<accession>A0A1R2BUY5</accession>
<protein>
    <submittedName>
        <fullName evidence="4">Uncharacterized protein</fullName>
    </submittedName>
</protein>
<dbReference type="InterPro" id="IPR036770">
    <property type="entry name" value="Ankyrin_rpt-contain_sf"/>
</dbReference>
<name>A0A1R2BUY5_9CILI</name>
<dbReference type="AlphaFoldDB" id="A0A1R2BUY5"/>
<dbReference type="Proteomes" id="UP000187209">
    <property type="component" value="Unassembled WGS sequence"/>
</dbReference>
<evidence type="ECO:0000313" key="5">
    <source>
        <dbReference type="Proteomes" id="UP000187209"/>
    </source>
</evidence>
<comment type="caution">
    <text evidence="4">The sequence shown here is derived from an EMBL/GenBank/DDBJ whole genome shotgun (WGS) entry which is preliminary data.</text>
</comment>
<keyword evidence="1" id="KW-0677">Repeat</keyword>
<dbReference type="PANTHER" id="PTHR24198:SF194">
    <property type="entry name" value="INVERSIN-A"/>
    <property type="match status" value="1"/>
</dbReference>
<feature type="repeat" description="ANK" evidence="3">
    <location>
        <begin position="58"/>
        <end position="90"/>
    </location>
</feature>
<dbReference type="PROSITE" id="PS50088">
    <property type="entry name" value="ANK_REPEAT"/>
    <property type="match status" value="1"/>
</dbReference>
<dbReference type="InterPro" id="IPR002110">
    <property type="entry name" value="Ankyrin_rpt"/>
</dbReference>
<dbReference type="PROSITE" id="PS50297">
    <property type="entry name" value="ANK_REP_REGION"/>
    <property type="match status" value="1"/>
</dbReference>
<dbReference type="PANTHER" id="PTHR24198">
    <property type="entry name" value="ANKYRIN REPEAT AND PROTEIN KINASE DOMAIN-CONTAINING PROTEIN"/>
    <property type="match status" value="1"/>
</dbReference>
<evidence type="ECO:0000256" key="1">
    <source>
        <dbReference type="ARBA" id="ARBA00022737"/>
    </source>
</evidence>
<dbReference type="EMBL" id="MPUH01000418">
    <property type="protein sequence ID" value="OMJ80566.1"/>
    <property type="molecule type" value="Genomic_DNA"/>
</dbReference>
<dbReference type="OrthoDB" id="430364at2759"/>
<proteinExistence type="predicted"/>
<keyword evidence="2 3" id="KW-0040">ANK repeat</keyword>
<reference evidence="4 5" key="1">
    <citation type="submission" date="2016-11" db="EMBL/GenBank/DDBJ databases">
        <title>The macronuclear genome of Stentor coeruleus: a giant cell with tiny introns.</title>
        <authorList>
            <person name="Slabodnick M."/>
            <person name="Ruby J.G."/>
            <person name="Reiff S.B."/>
            <person name="Swart E.C."/>
            <person name="Gosai S."/>
            <person name="Prabakaran S."/>
            <person name="Witkowska E."/>
            <person name="Larue G.E."/>
            <person name="Fisher S."/>
            <person name="Freeman R.M."/>
            <person name="Gunawardena J."/>
            <person name="Chu W."/>
            <person name="Stover N.A."/>
            <person name="Gregory B.D."/>
            <person name="Nowacki M."/>
            <person name="Derisi J."/>
            <person name="Roy S.W."/>
            <person name="Marshall W.F."/>
            <person name="Sood P."/>
        </authorList>
    </citation>
    <scope>NUCLEOTIDE SEQUENCE [LARGE SCALE GENOMIC DNA]</scope>
    <source>
        <strain evidence="4">WM001</strain>
    </source>
</reference>
<evidence type="ECO:0000256" key="2">
    <source>
        <dbReference type="ARBA" id="ARBA00023043"/>
    </source>
</evidence>
<dbReference type="Gene3D" id="1.25.40.20">
    <property type="entry name" value="Ankyrin repeat-containing domain"/>
    <property type="match status" value="1"/>
</dbReference>
<sequence>MGCSESRVFVKRGLSDSVLFSSNLQSLIYDTISSNDLVKFQQIIDNGFNLNYKLPLYNSRTALHIAAETNSINILLYLIKQGVDIEIEDELGLTPIFLAALKNNKNCVYYLELAGANSNIISNAYCNLEDISIEKRRKREEIRVRRRSVSAKVC</sequence>
<dbReference type="SUPFAM" id="SSF48403">
    <property type="entry name" value="Ankyrin repeat"/>
    <property type="match status" value="1"/>
</dbReference>
<dbReference type="Pfam" id="PF12796">
    <property type="entry name" value="Ank_2"/>
    <property type="match status" value="1"/>
</dbReference>
<dbReference type="SMART" id="SM00248">
    <property type="entry name" value="ANK"/>
    <property type="match status" value="3"/>
</dbReference>
<gene>
    <name evidence="4" type="ORF">SteCoe_19163</name>
</gene>
<keyword evidence="5" id="KW-1185">Reference proteome</keyword>
<evidence type="ECO:0000313" key="4">
    <source>
        <dbReference type="EMBL" id="OMJ80566.1"/>
    </source>
</evidence>
<organism evidence="4 5">
    <name type="scientific">Stentor coeruleus</name>
    <dbReference type="NCBI Taxonomy" id="5963"/>
    <lineage>
        <taxon>Eukaryota</taxon>
        <taxon>Sar</taxon>
        <taxon>Alveolata</taxon>
        <taxon>Ciliophora</taxon>
        <taxon>Postciliodesmatophora</taxon>
        <taxon>Heterotrichea</taxon>
        <taxon>Heterotrichida</taxon>
        <taxon>Stentoridae</taxon>
        <taxon>Stentor</taxon>
    </lineage>
</organism>
<evidence type="ECO:0000256" key="3">
    <source>
        <dbReference type="PROSITE-ProRule" id="PRU00023"/>
    </source>
</evidence>